<dbReference type="PROSITE" id="PS51000">
    <property type="entry name" value="HTH_DEOR_2"/>
    <property type="match status" value="1"/>
</dbReference>
<dbReference type="SUPFAM" id="SSF46785">
    <property type="entry name" value="Winged helix' DNA-binding domain"/>
    <property type="match status" value="1"/>
</dbReference>
<evidence type="ECO:0000256" key="5">
    <source>
        <dbReference type="ARBA" id="ARBA00023163"/>
    </source>
</evidence>
<dbReference type="InterPro" id="IPR014036">
    <property type="entry name" value="DeoR-like_C"/>
</dbReference>
<reference evidence="8 9" key="1">
    <citation type="submission" date="2020-07" db="EMBL/GenBank/DDBJ databases">
        <title>Facklamia lactis sp. nov., isolated from raw milk.</title>
        <authorList>
            <person name="Doll E.V."/>
            <person name="Huptas C."/>
            <person name="Staib L."/>
            <person name="Wenning M."/>
            <person name="Scherer S."/>
        </authorList>
    </citation>
    <scope>NUCLEOTIDE SEQUENCE [LARGE SCALE GENOMIC DNA]</scope>
    <source>
        <strain evidence="8 9">DSM 104272</strain>
    </source>
</reference>
<keyword evidence="3" id="KW-0805">Transcription regulation</keyword>
<dbReference type="Pfam" id="PF08220">
    <property type="entry name" value="HTH_DeoR"/>
    <property type="match status" value="1"/>
</dbReference>
<dbReference type="EMBL" id="JACCEL010000005">
    <property type="protein sequence ID" value="MBG9977787.1"/>
    <property type="molecule type" value="Genomic_DNA"/>
</dbReference>
<keyword evidence="2" id="KW-0678">Repressor</keyword>
<dbReference type="SMART" id="SM01134">
    <property type="entry name" value="DeoRC"/>
    <property type="match status" value="1"/>
</dbReference>
<dbReference type="PROSITE" id="PS00894">
    <property type="entry name" value="HTH_DEOR_1"/>
    <property type="match status" value="1"/>
</dbReference>
<organism evidence="8 9">
    <name type="scientific">Ruoffia tabacinasalis</name>
    <dbReference type="NCBI Taxonomy" id="87458"/>
    <lineage>
        <taxon>Bacteria</taxon>
        <taxon>Bacillati</taxon>
        <taxon>Bacillota</taxon>
        <taxon>Bacilli</taxon>
        <taxon>Lactobacillales</taxon>
        <taxon>Aerococcaceae</taxon>
        <taxon>Ruoffia</taxon>
    </lineage>
</organism>
<dbReference type="InterPro" id="IPR037171">
    <property type="entry name" value="NagB/RpiA_transferase-like"/>
</dbReference>
<keyword evidence="4" id="KW-0238">DNA-binding</keyword>
<dbReference type="InterPro" id="IPR036388">
    <property type="entry name" value="WH-like_DNA-bd_sf"/>
</dbReference>
<evidence type="ECO:0000256" key="3">
    <source>
        <dbReference type="ARBA" id="ARBA00023015"/>
    </source>
</evidence>
<name>A0ABS0LIA1_9LACT</name>
<evidence type="ECO:0000313" key="8">
    <source>
        <dbReference type="EMBL" id="MBG9977787.1"/>
    </source>
</evidence>
<feature type="domain" description="HTH deoR-type" evidence="7">
    <location>
        <begin position="3"/>
        <end position="58"/>
    </location>
</feature>
<dbReference type="SMART" id="SM00420">
    <property type="entry name" value="HTH_DEOR"/>
    <property type="match status" value="1"/>
</dbReference>
<evidence type="ECO:0000256" key="2">
    <source>
        <dbReference type="ARBA" id="ARBA00022491"/>
    </source>
</evidence>
<dbReference type="InterPro" id="IPR018356">
    <property type="entry name" value="Tscrpt_reg_HTH_DeoR_CS"/>
</dbReference>
<evidence type="ECO:0000259" key="7">
    <source>
        <dbReference type="PROSITE" id="PS51000"/>
    </source>
</evidence>
<comment type="function">
    <text evidence="6">Repressor of the lactose catabolism operon. Galactose-6-phosphate is the inducer.</text>
</comment>
<dbReference type="Proteomes" id="UP000823401">
    <property type="component" value="Unassembled WGS sequence"/>
</dbReference>
<dbReference type="RefSeq" id="WP_197103947.1">
    <property type="nucleotide sequence ID" value="NZ_JACCEL010000005.1"/>
</dbReference>
<accession>A0ABS0LIA1</accession>
<sequence>MLKNERQQEIIDILEVSKKVITKELVSHFNVSEDTIRRDLKELEDLNRLKRVYSGAVRVGPAVTDFNYRTTVNLEEKNEMALSALEYLKEDSIILIDGSTSNLALARMIPNEFKATVITNSPPIAIELSNHPNINVINIGGEYYKRSMINIGVSAFQQINKVRADLYVMGVYNIDPDVGSSVPTLAEAEIKQAMVSVSTEVLSMVTPDKFDTVSNYIVGDYDEITYLITTTGEK</sequence>
<keyword evidence="9" id="KW-1185">Reference proteome</keyword>
<dbReference type="SUPFAM" id="SSF100950">
    <property type="entry name" value="NagB/RpiA/CoA transferase-like"/>
    <property type="match status" value="1"/>
</dbReference>
<dbReference type="InterPro" id="IPR001034">
    <property type="entry name" value="DeoR_HTH"/>
</dbReference>
<keyword evidence="5" id="KW-0804">Transcription</keyword>
<evidence type="ECO:0000313" key="9">
    <source>
        <dbReference type="Proteomes" id="UP000823401"/>
    </source>
</evidence>
<dbReference type="Gene3D" id="1.10.10.10">
    <property type="entry name" value="Winged helix-like DNA-binding domain superfamily/Winged helix DNA-binding domain"/>
    <property type="match status" value="1"/>
</dbReference>
<dbReference type="InterPro" id="IPR036390">
    <property type="entry name" value="WH_DNA-bd_sf"/>
</dbReference>
<evidence type="ECO:0000256" key="4">
    <source>
        <dbReference type="ARBA" id="ARBA00023125"/>
    </source>
</evidence>
<dbReference type="PANTHER" id="PTHR30363:SF4">
    <property type="entry name" value="GLYCEROL-3-PHOSPHATE REGULON REPRESSOR"/>
    <property type="match status" value="1"/>
</dbReference>
<evidence type="ECO:0000256" key="6">
    <source>
        <dbReference type="ARBA" id="ARBA00024937"/>
    </source>
</evidence>
<dbReference type="Gene3D" id="3.40.50.1360">
    <property type="match status" value="1"/>
</dbReference>
<protein>
    <recommendedName>
        <fullName evidence="1">Lactose phosphotransferase system repressor</fullName>
    </recommendedName>
</protein>
<gene>
    <name evidence="8" type="ORF">HYQ42_03210</name>
</gene>
<proteinExistence type="predicted"/>
<comment type="caution">
    <text evidence="8">The sequence shown here is derived from an EMBL/GenBank/DDBJ whole genome shotgun (WGS) entry which is preliminary data.</text>
</comment>
<dbReference type="Pfam" id="PF00455">
    <property type="entry name" value="DeoRC"/>
    <property type="match status" value="1"/>
</dbReference>
<evidence type="ECO:0000256" key="1">
    <source>
        <dbReference type="ARBA" id="ARBA00021390"/>
    </source>
</evidence>
<dbReference type="InterPro" id="IPR050313">
    <property type="entry name" value="Carb_Metab_HTH_regulators"/>
</dbReference>
<dbReference type="PRINTS" id="PR00037">
    <property type="entry name" value="HTHLACR"/>
</dbReference>
<dbReference type="PANTHER" id="PTHR30363">
    <property type="entry name" value="HTH-TYPE TRANSCRIPTIONAL REGULATOR SRLR-RELATED"/>
    <property type="match status" value="1"/>
</dbReference>